<gene>
    <name evidence="6" type="ORF">LSINAPIS_LOCUS7626</name>
</gene>
<dbReference type="Proteomes" id="UP000324832">
    <property type="component" value="Unassembled WGS sequence"/>
</dbReference>
<keyword evidence="2" id="KW-0378">Hydrolase</keyword>
<feature type="transmembrane region" description="Helical" evidence="4">
    <location>
        <begin position="12"/>
        <end position="28"/>
    </location>
</feature>
<evidence type="ECO:0000313" key="7">
    <source>
        <dbReference type="Proteomes" id="UP000324832"/>
    </source>
</evidence>
<dbReference type="AlphaFoldDB" id="A0A5E4QET7"/>
<evidence type="ECO:0000256" key="3">
    <source>
        <dbReference type="ARBA" id="ARBA00022839"/>
    </source>
</evidence>
<evidence type="ECO:0000256" key="2">
    <source>
        <dbReference type="ARBA" id="ARBA00022801"/>
    </source>
</evidence>
<keyword evidence="4" id="KW-0472">Membrane</keyword>
<proteinExistence type="predicted"/>
<organism evidence="6 7">
    <name type="scientific">Leptidea sinapis</name>
    <dbReference type="NCBI Taxonomy" id="189913"/>
    <lineage>
        <taxon>Eukaryota</taxon>
        <taxon>Metazoa</taxon>
        <taxon>Ecdysozoa</taxon>
        <taxon>Arthropoda</taxon>
        <taxon>Hexapoda</taxon>
        <taxon>Insecta</taxon>
        <taxon>Pterygota</taxon>
        <taxon>Neoptera</taxon>
        <taxon>Endopterygota</taxon>
        <taxon>Lepidoptera</taxon>
        <taxon>Glossata</taxon>
        <taxon>Ditrysia</taxon>
        <taxon>Papilionoidea</taxon>
        <taxon>Pieridae</taxon>
        <taxon>Dismorphiinae</taxon>
        <taxon>Leptidea</taxon>
    </lineage>
</organism>
<dbReference type="CDD" id="cd06141">
    <property type="entry name" value="WRN_exo"/>
    <property type="match status" value="1"/>
</dbReference>
<dbReference type="InterPro" id="IPR036397">
    <property type="entry name" value="RNaseH_sf"/>
</dbReference>
<name>A0A5E4QET7_9NEOP</name>
<dbReference type="GO" id="GO:0005737">
    <property type="term" value="C:cytoplasm"/>
    <property type="evidence" value="ECO:0007669"/>
    <property type="project" value="TreeGrafter"/>
</dbReference>
<dbReference type="SMART" id="SM00474">
    <property type="entry name" value="35EXOc"/>
    <property type="match status" value="1"/>
</dbReference>
<dbReference type="InterPro" id="IPR051132">
    <property type="entry name" value="3-5_Exonuclease_domain"/>
</dbReference>
<evidence type="ECO:0000313" key="6">
    <source>
        <dbReference type="EMBL" id="VVC96045.1"/>
    </source>
</evidence>
<dbReference type="GO" id="GO:0006139">
    <property type="term" value="P:nucleobase-containing compound metabolic process"/>
    <property type="evidence" value="ECO:0007669"/>
    <property type="project" value="InterPro"/>
</dbReference>
<dbReference type="PANTHER" id="PTHR13620:SF104">
    <property type="entry name" value="EXONUCLEASE 3'-5' DOMAIN-CONTAINING PROTEIN 2"/>
    <property type="match status" value="1"/>
</dbReference>
<keyword evidence="4" id="KW-1133">Transmembrane helix</keyword>
<keyword evidence="4" id="KW-0812">Transmembrane</keyword>
<dbReference type="Gene3D" id="3.30.420.10">
    <property type="entry name" value="Ribonuclease H-like superfamily/Ribonuclease H"/>
    <property type="match status" value="1"/>
</dbReference>
<dbReference type="PANTHER" id="PTHR13620">
    <property type="entry name" value="3-5 EXONUCLEASE"/>
    <property type="match status" value="1"/>
</dbReference>
<feature type="domain" description="3'-5' exonuclease" evidence="5">
    <location>
        <begin position="45"/>
        <end position="220"/>
    </location>
</feature>
<dbReference type="GO" id="GO:0008408">
    <property type="term" value="F:3'-5' exonuclease activity"/>
    <property type="evidence" value="ECO:0007669"/>
    <property type="project" value="InterPro"/>
</dbReference>
<keyword evidence="1" id="KW-0540">Nuclease</keyword>
<evidence type="ECO:0000256" key="4">
    <source>
        <dbReference type="SAM" id="Phobius"/>
    </source>
</evidence>
<protein>
    <recommendedName>
        <fullName evidence="5">3'-5' exonuclease domain-containing protein</fullName>
    </recommendedName>
</protein>
<dbReference type="GO" id="GO:0005634">
    <property type="term" value="C:nucleus"/>
    <property type="evidence" value="ECO:0007669"/>
    <property type="project" value="TreeGrafter"/>
</dbReference>
<dbReference type="SUPFAM" id="SSF53098">
    <property type="entry name" value="Ribonuclease H-like"/>
    <property type="match status" value="1"/>
</dbReference>
<dbReference type="Pfam" id="PF01612">
    <property type="entry name" value="DNA_pol_A_exo1"/>
    <property type="match status" value="1"/>
</dbReference>
<reference evidence="6 7" key="1">
    <citation type="submission" date="2017-07" db="EMBL/GenBank/DDBJ databases">
        <authorList>
            <person name="Talla V."/>
            <person name="Backstrom N."/>
        </authorList>
    </citation>
    <scope>NUCLEOTIDE SEQUENCE [LARGE SCALE GENOMIC DNA]</scope>
</reference>
<dbReference type="InterPro" id="IPR002562">
    <property type="entry name" value="3'-5'_exonuclease_dom"/>
</dbReference>
<evidence type="ECO:0000259" key="5">
    <source>
        <dbReference type="SMART" id="SM00474"/>
    </source>
</evidence>
<accession>A0A5E4QET7</accession>
<evidence type="ECO:0000256" key="1">
    <source>
        <dbReference type="ARBA" id="ARBA00022722"/>
    </source>
</evidence>
<sequence length="567" mass="65934">MSDRQNKFLDISTIGFTFIVGFISIKLYRKLLRKKAKDSFKNLIVEMAEDEYSCWDIVTKLLEKCKQHNALGFDCEWVTKGSKRQPVSLLQLSTLDGYCGLFRLCKMKCIPEALKALLEDENIFKLGVVPADDAKYLANDYGVCVKSTLDIRHFVELCGYIPSGLATLSDSLLGVTLDKDWRIRCSDWSAEYLTQRQVMYAATDAHVAIKIFDKLINKLYYTGGPLYWLRIYKFDGFVRDMCWKYTDVSYKAKTKTKNKELGTGTKLKDPNDKLVLKKKQCSTSIAKPLYHNCYLEAPDGELLCTLEDKKAMWYVLKELADVIKESPLTVRLRFEPSGRSVGDVGRYYQAVKENKCVVCGESNFYTRKNVVPKEYRKHFPELMKEHSSHDVLLLCLVCHQRSNMYDQAVRQRLSRMCDAPLTASDYTQYTEDADCKKIRSAARALLYQSQKHVLPEDRRRELEEKLLAHYPQHSHITKELLEEAVQISVLVENPEYEAHGSKVVEYFMQHEGLLKLEELWREHFLSCMRPRYLPQLWSIKHNEERMRVRLAEGRLSEEDMKLIGMRP</sequence>
<dbReference type="EMBL" id="FZQP02002548">
    <property type="protein sequence ID" value="VVC96045.1"/>
    <property type="molecule type" value="Genomic_DNA"/>
</dbReference>
<keyword evidence="3" id="KW-0269">Exonuclease</keyword>
<dbReference type="InterPro" id="IPR012337">
    <property type="entry name" value="RNaseH-like_sf"/>
</dbReference>
<keyword evidence="7" id="KW-1185">Reference proteome</keyword>
<dbReference type="GO" id="GO:0003676">
    <property type="term" value="F:nucleic acid binding"/>
    <property type="evidence" value="ECO:0007669"/>
    <property type="project" value="InterPro"/>
</dbReference>